<feature type="region of interest" description="Disordered" evidence="1">
    <location>
        <begin position="458"/>
        <end position="477"/>
    </location>
</feature>
<feature type="region of interest" description="Disordered" evidence="1">
    <location>
        <begin position="158"/>
        <end position="177"/>
    </location>
</feature>
<protein>
    <submittedName>
        <fullName evidence="2">Neuropeptide-like 1</fullName>
    </submittedName>
</protein>
<organism evidence="2 3">
    <name type="scientific">Trichonephila clavata</name>
    <name type="common">Joro spider</name>
    <name type="synonym">Nephila clavata</name>
    <dbReference type="NCBI Taxonomy" id="2740835"/>
    <lineage>
        <taxon>Eukaryota</taxon>
        <taxon>Metazoa</taxon>
        <taxon>Ecdysozoa</taxon>
        <taxon>Arthropoda</taxon>
        <taxon>Chelicerata</taxon>
        <taxon>Arachnida</taxon>
        <taxon>Araneae</taxon>
        <taxon>Araneomorphae</taxon>
        <taxon>Entelegynae</taxon>
        <taxon>Araneoidea</taxon>
        <taxon>Nephilidae</taxon>
        <taxon>Trichonephila</taxon>
    </lineage>
</organism>
<sequence>MKEMLEVFNTPIKKTSFITNCENSTPIRKGNILRVAINSNADEGINAEKRYVAALAKNGRLPKFVSAQKKDSRELFPTEDSVSYMNDEYPNYLLSEDKRNIGAFFESRGKPNFASVSRNDASDGSSGEAKRNVATLARLGRLNAIRYGRLPSRLVSSKRITNEGNNPTKDSNNEDNDIDIFNDADCHEGGEDQMVEVSPNLTQKKRYVAALARSGRLPIWHSQRMWGAGKRDDSYPYGDDSRFNGNDDDFDNVIDETARATPKYKRCKKVYGFEPQKRNIAALARNGKLPFYNYQDDKRNVQAMARNGKLPSFNRQEEKRNVQAMARNGKLPSFNNQDGKRNIQALARNGKIPSFSYQTEKRNVQALARNGKLPSFSNQDDKRNVQALARNGKLRSFSQQDEKRNVQAMARNGKLPFSSNQEDEKRNIQSMARSGKLLFNENGKRNIQAMARSGKLLFNSYPNGKRSEESDSDEYEQDGDLIEEKRNLAALARNGKLPFSHQSSKKNIAAMARNGKLLFNTYQNNKRDEDESTWEDMTSSEFQKEKRNIAALARDGKLPEQYYQKNKRNMAALARNGKLPAYKDDGKRNTESVA</sequence>
<evidence type="ECO:0000313" key="2">
    <source>
        <dbReference type="EMBL" id="GFR05554.1"/>
    </source>
</evidence>
<keyword evidence="2" id="KW-0527">Neuropeptide</keyword>
<dbReference type="AlphaFoldDB" id="A0A8X6HLT3"/>
<keyword evidence="3" id="KW-1185">Reference proteome</keyword>
<feature type="compositionally biased region" description="Basic and acidic residues" evidence="1">
    <location>
        <begin position="581"/>
        <end position="594"/>
    </location>
</feature>
<comment type="caution">
    <text evidence="2">The sequence shown here is derived from an EMBL/GenBank/DDBJ whole genome shotgun (WGS) entry which is preliminary data.</text>
</comment>
<dbReference type="Proteomes" id="UP000887116">
    <property type="component" value="Unassembled WGS sequence"/>
</dbReference>
<gene>
    <name evidence="2" type="primary">EAG_05659</name>
    <name evidence="2" type="ORF">TNCT_326421</name>
</gene>
<proteinExistence type="predicted"/>
<name>A0A8X6HLT3_TRICU</name>
<evidence type="ECO:0000313" key="3">
    <source>
        <dbReference type="Proteomes" id="UP000887116"/>
    </source>
</evidence>
<dbReference type="OrthoDB" id="6426745at2759"/>
<reference evidence="2" key="1">
    <citation type="submission" date="2020-07" db="EMBL/GenBank/DDBJ databases">
        <title>Multicomponent nature underlies the extraordinary mechanical properties of spider dragline silk.</title>
        <authorList>
            <person name="Kono N."/>
            <person name="Nakamura H."/>
            <person name="Mori M."/>
            <person name="Yoshida Y."/>
            <person name="Ohtoshi R."/>
            <person name="Malay A.D."/>
            <person name="Moran D.A.P."/>
            <person name="Tomita M."/>
            <person name="Numata K."/>
            <person name="Arakawa K."/>
        </authorList>
    </citation>
    <scope>NUCLEOTIDE SEQUENCE</scope>
</reference>
<evidence type="ECO:0000256" key="1">
    <source>
        <dbReference type="SAM" id="MobiDB-lite"/>
    </source>
</evidence>
<dbReference type="EMBL" id="BMAO01025861">
    <property type="protein sequence ID" value="GFR05554.1"/>
    <property type="molecule type" value="Genomic_DNA"/>
</dbReference>
<dbReference type="GO" id="GO:0007218">
    <property type="term" value="P:neuropeptide signaling pathway"/>
    <property type="evidence" value="ECO:0007669"/>
    <property type="project" value="UniProtKB-KW"/>
</dbReference>
<feature type="region of interest" description="Disordered" evidence="1">
    <location>
        <begin position="574"/>
        <end position="594"/>
    </location>
</feature>
<accession>A0A8X6HLT3</accession>
<feature type="compositionally biased region" description="Polar residues" evidence="1">
    <location>
        <begin position="158"/>
        <end position="169"/>
    </location>
</feature>